<dbReference type="InterPro" id="IPR013083">
    <property type="entry name" value="Znf_RING/FYVE/PHD"/>
</dbReference>
<dbReference type="InterPro" id="IPR019786">
    <property type="entry name" value="Zinc_finger_PHD-type_CS"/>
</dbReference>
<proteinExistence type="predicted"/>
<sequence length="2119" mass="241047">MAGRGSRSTRRGRPPKNAESAERLAALKRPRYLYPGANNAELDETSNASNSTNASKYKTRSSGRLKKKKWGDSDDSDNYDEDLNDSQSHIESDTYESDDLTHDTDLDELEEDVDNESAESSSQSGSPKKRPPFRAPRVKSPVFFEDTEVEELVLPDSSEDILLSNEYLMQAICVYEVLRHFRNILRLTPFRFEDFCATLMVDEQNGLLSEIHLQLIKALLREDDSSNTWFGPQDLRDSINVYLFFNDYITWPDVLRIYLSADMNSNRVILNECLRQNEYPFIRVDKKLRVLQHLCDQFLTTTPAREDLVNEGIIKHDDHCRVCHKLGDLLCCETCSAVFHLSCLDPPLVEVPNEEWICTVCKGNYVNGVTDCISEYERSGFLCRQEPLGWDRHSRKYWFLCRRIIVESEDGSKTWYYSTKAQIDELLNTLDANQYEADLCKNIEEIMEDIVKQTELTEKLTNSAKGSRKSYLEVDNERLAKIQAEREDKKNCEESDEKKVNGIEDESNETDKKDSEKEGDESPKAGILTRLKTGSIQPKPINLDPLKNKLNNSANGKDDDTLLILKDGELTRVAKKNIASTVLNSILFKLGMESNYKSYQNQFISNALSLNKHQHSEERDKRRQLSHKFSLTAASDLKWQGVMFGTRTLIIASLRQTILQLESQISVPFLHQNWPLHRPNWLKAVNMCSNAKDFALALCILESSMKPVLFNPAWLEAMGFTCLHRTTFMDREERKKLEKRERRDQIEEQENLYRFGVSVRYVLGKVKHQIWKQKGEEYRLTGRGAWLWRSTTRIAQELPEKNKPLNTIEIPELHKPKLSQISTINVSKCLAEVSEKRYLYPKIYKRCKVLDNLLERRVLMTQIDDKVIKSETNVKNETEDEKEVNRVSEDESLISKCYSCWCRSDNDLPNEQKTCYSSVCRFESIKPKVEIDVKKESEETDGKESVSGDECLDADKIADCCQVVSLAKIVKVNGVLQIAKRIGRKHVKGQLPPCPRFTTSKGKRKSILILPQFELKRLSRSGALREVSGFSYTAKTNPCIWPYGQTPRPIFRTSWLYRNQKIASVHGVATQLRVLWANIRWDDLSAKPPPSGANTVTTETEVQTSEILKRRELAPFGIRSEYLVRRIIVPIELPSKPREKSTPIRSGLRERRRPESPQLRGPSVTECWVPEEELELWEIRQFGEKVEKQQQMAKQKAVEAAQRENSEKIRKQMEEQLKKQREALHQKRMAEAAAKAASPQTPVSTLTPTATRFTSIIQNKGMKRIFTSRGITPVIGTNVTPRTPAPNSFATVRTPGGQTFRIPLSVLQGKTAGQQIVIRNSNAVTTPQTTTITTQPITRPSTPTTTYIVRTPTGQTSMRPIILNQVRPTLGQPGVQTTPQSQPVIQRQVQLPIRFPDGRMQVLQIPLSAIAGNQPIQIAINTQSTTGAPTVLSNSIQIMSSNNSPTTIVTAPQPTPQQTPQIRIITSNSTTGGQPVVAKLVQMRPQQQQSVQQITQTPLQLPANQQINQILTQQIQSGKFQVKLNANQTVTTLQTPQRPTITAQLPQPTIRGQTPIVATVRIESKANQSLTPSTIRTPDATLTVTPTVSVVQNTPKTPSPQTPALNASKELTPCVSTPMNSQQFVLTSEITQEIVRQALMNPNVAPEIQQKLMALQRHHQEQDLKDPIKAKPNTGVTPVVSGRTKSASTSRSVSRYKPKAKPQIQMTEEQKKESDIMSACNAVIKSLLDKIDKEDKPKGQSRSANKKQRTKESTVERRHRQNSNRLQVLLFKQTELLKKDIIKRRALLEKNLKIEIRDELNTVLSPQNFSNKSTINSMNGSPKKVNSPVKRKPNVANNNLVIDEDVDNSDEIRPPKQKRSRLNSPPSSRSPKKQRTSPGSHNSRPKNMKSNALYCVCRKPYDSSKFMVGCDICSNWYHVDCVGLTEIQAKKADQYICPNCDKMKAKNKELYCLCRRPYDESQFYICCDRCQDWFHGRCVGVLQSEAQAIDEYVCPNCQSDSQINFANLKQLNAKDFENLRKLLKSLQTHRNSWPFLAPVDPKEVPDYHQVIKEPMDLKTVEKRLTDTSYDSLAQFIGDITKIFDNCRYYNARNSPFYQCAEVLEGFFVAKIKSFREAMK</sequence>
<feature type="domain" description="DDT" evidence="15">
    <location>
        <begin position="165"/>
        <end position="225"/>
    </location>
</feature>
<protein>
    <recommendedName>
        <fullName evidence="18">Nucleosome-remodeling factor subunit NURF301</fullName>
    </recommendedName>
</protein>
<evidence type="ECO:0000256" key="5">
    <source>
        <dbReference type="ARBA" id="ARBA00023015"/>
    </source>
</evidence>
<dbReference type="Pfam" id="PF00628">
    <property type="entry name" value="PHD"/>
    <property type="match status" value="3"/>
</dbReference>
<dbReference type="Gene3D" id="3.30.40.10">
    <property type="entry name" value="Zinc/RING finger domain, C3HC4 (zinc finger)"/>
    <property type="match status" value="3"/>
</dbReference>
<name>A0A7R9QEN8_9ACAR</name>
<feature type="coiled-coil region" evidence="11">
    <location>
        <begin position="1203"/>
        <end position="1230"/>
    </location>
</feature>
<feature type="region of interest" description="Disordered" evidence="12">
    <location>
        <begin position="1136"/>
        <end position="1164"/>
    </location>
</feature>
<feature type="region of interest" description="Disordered" evidence="12">
    <location>
        <begin position="1"/>
        <end position="136"/>
    </location>
</feature>
<evidence type="ECO:0000259" key="14">
    <source>
        <dbReference type="PROSITE" id="PS50016"/>
    </source>
</evidence>
<keyword evidence="4" id="KW-0862">Zinc</keyword>
<evidence type="ECO:0000256" key="10">
    <source>
        <dbReference type="PROSITE-ProRule" id="PRU00146"/>
    </source>
</evidence>
<dbReference type="SMART" id="SM00249">
    <property type="entry name" value="PHD"/>
    <property type="match status" value="3"/>
</dbReference>
<feature type="compositionally biased region" description="Polar residues" evidence="12">
    <location>
        <begin position="1683"/>
        <end position="1693"/>
    </location>
</feature>
<dbReference type="PROSITE" id="PS50014">
    <property type="entry name" value="BROMODOMAIN_2"/>
    <property type="match status" value="1"/>
</dbReference>
<gene>
    <name evidence="16" type="ORF">ONB1V03_LOCUS3969</name>
</gene>
<feature type="domain" description="Bromo" evidence="13">
    <location>
        <begin position="2027"/>
        <end position="2097"/>
    </location>
</feature>
<feature type="region of interest" description="Disordered" evidence="12">
    <location>
        <begin position="1807"/>
        <end position="1886"/>
    </location>
</feature>
<feature type="region of interest" description="Disordered" evidence="12">
    <location>
        <begin position="1656"/>
        <end position="1715"/>
    </location>
</feature>
<dbReference type="Pfam" id="PF00439">
    <property type="entry name" value="Bromodomain"/>
    <property type="match status" value="1"/>
</dbReference>
<feature type="compositionally biased region" description="Acidic residues" evidence="12">
    <location>
        <begin position="73"/>
        <end position="84"/>
    </location>
</feature>
<dbReference type="InterPro" id="IPR001965">
    <property type="entry name" value="Znf_PHD"/>
</dbReference>
<dbReference type="PROSITE" id="PS50016">
    <property type="entry name" value="ZF_PHD_2"/>
    <property type="match status" value="3"/>
</dbReference>
<dbReference type="Pfam" id="PF15613">
    <property type="entry name" value="WSD"/>
    <property type="match status" value="1"/>
</dbReference>
<dbReference type="InterPro" id="IPR028941">
    <property type="entry name" value="WHIM2_dom"/>
</dbReference>
<dbReference type="InterPro" id="IPR038028">
    <property type="entry name" value="BPTF"/>
</dbReference>
<reference evidence="16" key="1">
    <citation type="submission" date="2020-11" db="EMBL/GenBank/DDBJ databases">
        <authorList>
            <person name="Tran Van P."/>
        </authorList>
    </citation>
    <scope>NUCLEOTIDE SEQUENCE</scope>
</reference>
<dbReference type="InterPro" id="IPR019787">
    <property type="entry name" value="Znf_PHD-finger"/>
</dbReference>
<dbReference type="InterPro" id="IPR018501">
    <property type="entry name" value="DDT_dom"/>
</dbReference>
<dbReference type="CDD" id="cd15560">
    <property type="entry name" value="PHD2_3_BPTF"/>
    <property type="match status" value="2"/>
</dbReference>
<dbReference type="SMART" id="SM00571">
    <property type="entry name" value="DDT"/>
    <property type="match status" value="1"/>
</dbReference>
<dbReference type="PRINTS" id="PR00503">
    <property type="entry name" value="BROMODOMAIN"/>
</dbReference>
<dbReference type="PANTHER" id="PTHR45975">
    <property type="entry name" value="NUCLEOSOME-REMODELING FACTOR SUBUNIT BPTF"/>
    <property type="match status" value="1"/>
</dbReference>
<evidence type="ECO:0000256" key="12">
    <source>
        <dbReference type="SAM" id="MobiDB-lite"/>
    </source>
</evidence>
<dbReference type="PROSITE" id="PS01359">
    <property type="entry name" value="ZF_PHD_1"/>
    <property type="match status" value="1"/>
</dbReference>
<evidence type="ECO:0000256" key="7">
    <source>
        <dbReference type="ARBA" id="ARBA00023163"/>
    </source>
</evidence>
<dbReference type="Proteomes" id="UP000728032">
    <property type="component" value="Unassembled WGS sequence"/>
</dbReference>
<feature type="compositionally biased region" description="Polar residues" evidence="12">
    <location>
        <begin position="1807"/>
        <end position="1820"/>
    </location>
</feature>
<dbReference type="Pfam" id="PF02791">
    <property type="entry name" value="DDT"/>
    <property type="match status" value="1"/>
</dbReference>
<dbReference type="OrthoDB" id="784962at2759"/>
<keyword evidence="11" id="KW-0175">Coiled coil</keyword>
<evidence type="ECO:0000256" key="9">
    <source>
        <dbReference type="PROSITE-ProRule" id="PRU00035"/>
    </source>
</evidence>
<evidence type="ECO:0000256" key="6">
    <source>
        <dbReference type="ARBA" id="ARBA00023117"/>
    </source>
</evidence>
<dbReference type="GO" id="GO:0006357">
    <property type="term" value="P:regulation of transcription by RNA polymerase II"/>
    <property type="evidence" value="ECO:0007669"/>
    <property type="project" value="InterPro"/>
</dbReference>
<dbReference type="CDD" id="cd05509">
    <property type="entry name" value="Bromo_gcn5_like"/>
    <property type="match status" value="1"/>
</dbReference>
<dbReference type="PANTHER" id="PTHR45975:SF2">
    <property type="entry name" value="NUCLEOSOME-REMODELING FACTOR SUBUNIT BPTF"/>
    <property type="match status" value="1"/>
</dbReference>
<dbReference type="InterPro" id="IPR036427">
    <property type="entry name" value="Bromodomain-like_sf"/>
</dbReference>
<evidence type="ECO:0000256" key="2">
    <source>
        <dbReference type="ARBA" id="ARBA00022723"/>
    </source>
</evidence>
<dbReference type="PROSITE" id="PS00633">
    <property type="entry name" value="BROMODOMAIN_1"/>
    <property type="match status" value="1"/>
</dbReference>
<dbReference type="InterPro" id="IPR001487">
    <property type="entry name" value="Bromodomain"/>
</dbReference>
<dbReference type="GO" id="GO:0000978">
    <property type="term" value="F:RNA polymerase II cis-regulatory region sequence-specific DNA binding"/>
    <property type="evidence" value="ECO:0007669"/>
    <property type="project" value="TreeGrafter"/>
</dbReference>
<feature type="domain" description="PHD-type" evidence="14">
    <location>
        <begin position="317"/>
        <end position="364"/>
    </location>
</feature>
<keyword evidence="3 10" id="KW-0863">Zinc-finger</keyword>
<dbReference type="SUPFAM" id="SSF57903">
    <property type="entry name" value="FYVE/PHD zinc finger"/>
    <property type="match status" value="3"/>
</dbReference>
<feature type="domain" description="PHD-type" evidence="14">
    <location>
        <begin position="1892"/>
        <end position="1943"/>
    </location>
</feature>
<evidence type="ECO:0000256" key="3">
    <source>
        <dbReference type="ARBA" id="ARBA00022771"/>
    </source>
</evidence>
<dbReference type="EMBL" id="CAJPVJ010001261">
    <property type="protein sequence ID" value="CAG2164415.1"/>
    <property type="molecule type" value="Genomic_DNA"/>
</dbReference>
<evidence type="ECO:0000259" key="13">
    <source>
        <dbReference type="PROSITE" id="PS50014"/>
    </source>
</evidence>
<feature type="compositionally biased region" description="Low complexity" evidence="12">
    <location>
        <begin position="45"/>
        <end position="55"/>
    </location>
</feature>
<feature type="compositionally biased region" description="Basic and acidic residues" evidence="12">
    <location>
        <begin position="509"/>
        <end position="523"/>
    </location>
</feature>
<comment type="subcellular location">
    <subcellularLocation>
        <location evidence="1">Nucleus</location>
    </subcellularLocation>
</comment>
<evidence type="ECO:0000313" key="17">
    <source>
        <dbReference type="Proteomes" id="UP000728032"/>
    </source>
</evidence>
<feature type="region of interest" description="Disordered" evidence="12">
    <location>
        <begin position="1731"/>
        <end position="1761"/>
    </location>
</feature>
<evidence type="ECO:0000256" key="4">
    <source>
        <dbReference type="ARBA" id="ARBA00022833"/>
    </source>
</evidence>
<dbReference type="EMBL" id="OC916086">
    <property type="protein sequence ID" value="CAD7643116.1"/>
    <property type="molecule type" value="Genomic_DNA"/>
</dbReference>
<feature type="compositionally biased region" description="Basic and acidic residues" evidence="12">
    <location>
        <begin position="1658"/>
        <end position="1669"/>
    </location>
</feature>
<dbReference type="CDD" id="cd15559">
    <property type="entry name" value="PHD1_BPTF"/>
    <property type="match status" value="1"/>
</dbReference>
<keyword evidence="5" id="KW-0805">Transcription regulation</keyword>
<keyword evidence="7" id="KW-0804">Transcription</keyword>
<dbReference type="SUPFAM" id="SSF47370">
    <property type="entry name" value="Bromodomain"/>
    <property type="match status" value="1"/>
</dbReference>
<keyword evidence="2" id="KW-0479">Metal-binding</keyword>
<keyword evidence="17" id="KW-1185">Reference proteome</keyword>
<feature type="compositionally biased region" description="Basic and acidic residues" evidence="12">
    <location>
        <begin position="1136"/>
        <end position="1155"/>
    </location>
</feature>
<organism evidence="16">
    <name type="scientific">Oppiella nova</name>
    <dbReference type="NCBI Taxonomy" id="334625"/>
    <lineage>
        <taxon>Eukaryota</taxon>
        <taxon>Metazoa</taxon>
        <taxon>Ecdysozoa</taxon>
        <taxon>Arthropoda</taxon>
        <taxon>Chelicerata</taxon>
        <taxon>Arachnida</taxon>
        <taxon>Acari</taxon>
        <taxon>Acariformes</taxon>
        <taxon>Sarcoptiformes</taxon>
        <taxon>Oribatida</taxon>
        <taxon>Brachypylina</taxon>
        <taxon>Oppioidea</taxon>
        <taxon>Oppiidae</taxon>
        <taxon>Oppiella</taxon>
    </lineage>
</organism>
<evidence type="ECO:0000313" key="16">
    <source>
        <dbReference type="EMBL" id="CAD7643116.1"/>
    </source>
</evidence>
<dbReference type="Gene3D" id="1.20.920.10">
    <property type="entry name" value="Bromodomain-like"/>
    <property type="match status" value="1"/>
</dbReference>
<evidence type="ECO:0000256" key="1">
    <source>
        <dbReference type="ARBA" id="ARBA00004123"/>
    </source>
</evidence>
<dbReference type="InterPro" id="IPR011011">
    <property type="entry name" value="Znf_FYVE_PHD"/>
</dbReference>
<feature type="domain" description="PHD-type" evidence="14">
    <location>
        <begin position="1949"/>
        <end position="2000"/>
    </location>
</feature>
<feature type="compositionally biased region" description="Basic residues" evidence="12">
    <location>
        <begin position="57"/>
        <end position="69"/>
    </location>
</feature>
<accession>A0A7R9QEN8</accession>
<keyword evidence="8" id="KW-0539">Nucleus</keyword>
<evidence type="ECO:0000256" key="8">
    <source>
        <dbReference type="ARBA" id="ARBA00023242"/>
    </source>
</evidence>
<evidence type="ECO:0008006" key="18">
    <source>
        <dbReference type="Google" id="ProtNLM"/>
    </source>
</evidence>
<feature type="region of interest" description="Disordered" evidence="12">
    <location>
        <begin position="485"/>
        <end position="553"/>
    </location>
</feature>
<evidence type="ECO:0000256" key="11">
    <source>
        <dbReference type="SAM" id="Coils"/>
    </source>
</evidence>
<dbReference type="FunFam" id="3.30.40.10:FF:000048">
    <property type="entry name" value="nucleosome-remodeling factor subunit BPTF isoform X1"/>
    <property type="match status" value="1"/>
</dbReference>
<dbReference type="SMART" id="SM00297">
    <property type="entry name" value="BROMO"/>
    <property type="match status" value="1"/>
</dbReference>
<dbReference type="InterPro" id="IPR018359">
    <property type="entry name" value="Bromodomain_CS"/>
</dbReference>
<evidence type="ECO:0000259" key="15">
    <source>
        <dbReference type="PROSITE" id="PS50827"/>
    </source>
</evidence>
<feature type="compositionally biased region" description="Basic and acidic residues" evidence="12">
    <location>
        <begin position="485"/>
        <end position="502"/>
    </location>
</feature>
<dbReference type="GO" id="GO:0008270">
    <property type="term" value="F:zinc ion binding"/>
    <property type="evidence" value="ECO:0007669"/>
    <property type="project" value="UniProtKB-KW"/>
</dbReference>
<feature type="compositionally biased region" description="Acidic residues" evidence="12">
    <location>
        <begin position="105"/>
        <end position="117"/>
    </location>
</feature>
<dbReference type="PROSITE" id="PS50827">
    <property type="entry name" value="DDT"/>
    <property type="match status" value="1"/>
</dbReference>
<keyword evidence="6 9" id="KW-0103">Bromodomain</keyword>
<dbReference type="GO" id="GO:0016589">
    <property type="term" value="C:NURF complex"/>
    <property type="evidence" value="ECO:0007669"/>
    <property type="project" value="InterPro"/>
</dbReference>